<evidence type="ECO:0000313" key="1">
    <source>
        <dbReference type="EMBL" id="CAA0089430.1"/>
    </source>
</evidence>
<reference evidence="3 4" key="1">
    <citation type="submission" date="2019-11" db="EMBL/GenBank/DDBJ databases">
        <authorList>
            <person name="Holert J."/>
        </authorList>
    </citation>
    <scope>NUCLEOTIDE SEQUENCE [LARGE SCALE GENOMIC DNA]</scope>
    <source>
        <strain evidence="2">BC3_2A</strain>
        <strain evidence="1">SB11_1A</strain>
    </source>
</reference>
<dbReference type="Gene3D" id="3.40.1260.10">
    <property type="entry name" value="DsrEFH-like"/>
    <property type="match status" value="1"/>
</dbReference>
<dbReference type="InterPro" id="IPR027396">
    <property type="entry name" value="DsrEFH-like"/>
</dbReference>
<dbReference type="SUPFAM" id="SSF75169">
    <property type="entry name" value="DsrEFH-like"/>
    <property type="match status" value="1"/>
</dbReference>
<dbReference type="Proteomes" id="UP000435877">
    <property type="component" value="Unassembled WGS sequence"/>
</dbReference>
<dbReference type="GO" id="GO:0002143">
    <property type="term" value="P:tRNA wobble position uridine thiolation"/>
    <property type="evidence" value="ECO:0007669"/>
    <property type="project" value="InterPro"/>
</dbReference>
<dbReference type="Proteomes" id="UP000439591">
    <property type="component" value="Unassembled WGS sequence"/>
</dbReference>
<evidence type="ECO:0000313" key="3">
    <source>
        <dbReference type="Proteomes" id="UP000435877"/>
    </source>
</evidence>
<dbReference type="EMBL" id="CACSIM010000002">
    <property type="protein sequence ID" value="CAA0096208.1"/>
    <property type="molecule type" value="Genomic_DNA"/>
</dbReference>
<sequence>MQLHILNSVASQSRCNSSILADDAILLIENAVVLSTSITTTLQVLVPIYALQDDLLRRGITPSKDVKIIDFLQFVDLCATYKHCLSW</sequence>
<protein>
    <submittedName>
        <fullName evidence="1">Protein TusB</fullName>
    </submittedName>
</protein>
<dbReference type="AlphaFoldDB" id="A0A5S9NG92"/>
<keyword evidence="3" id="KW-1185">Reference proteome</keyword>
<gene>
    <name evidence="1" type="primary">tusB</name>
    <name evidence="1" type="ORF">IHBHHGIJ_01779</name>
    <name evidence="2" type="ORF">KFEGEMFD_01381</name>
</gene>
<dbReference type="RefSeq" id="WP_159268403.1">
    <property type="nucleotide sequence ID" value="NZ_CACSIK010000001.1"/>
</dbReference>
<dbReference type="InterPro" id="IPR007215">
    <property type="entry name" value="Sulphur_relay_TusB/DsrH"/>
</dbReference>
<dbReference type="Pfam" id="PF04077">
    <property type="entry name" value="DsrH"/>
    <property type="match status" value="1"/>
</dbReference>
<evidence type="ECO:0000313" key="2">
    <source>
        <dbReference type="EMBL" id="CAA0096208.1"/>
    </source>
</evidence>
<dbReference type="GO" id="GO:0005737">
    <property type="term" value="C:cytoplasm"/>
    <property type="evidence" value="ECO:0007669"/>
    <property type="project" value="InterPro"/>
</dbReference>
<accession>A0A5S9NG92</accession>
<name>A0A5S9NG92_9GAMM</name>
<dbReference type="EMBL" id="CACSIK010000001">
    <property type="protein sequence ID" value="CAA0089430.1"/>
    <property type="molecule type" value="Genomic_DNA"/>
</dbReference>
<evidence type="ECO:0000313" key="4">
    <source>
        <dbReference type="Proteomes" id="UP000439591"/>
    </source>
</evidence>
<proteinExistence type="predicted"/>
<dbReference type="OrthoDB" id="5741591at2"/>
<organism evidence="1 3">
    <name type="scientific">Zhongshania aliphaticivorans</name>
    <dbReference type="NCBI Taxonomy" id="1470434"/>
    <lineage>
        <taxon>Bacteria</taxon>
        <taxon>Pseudomonadati</taxon>
        <taxon>Pseudomonadota</taxon>
        <taxon>Gammaproteobacteria</taxon>
        <taxon>Cellvibrionales</taxon>
        <taxon>Spongiibacteraceae</taxon>
        <taxon>Zhongshania</taxon>
    </lineage>
</organism>